<sequence length="464" mass="52001">MRKLMLVFPACWRKKEQAKPKVQSAERVFVKETQLHLAQKELNKLKEQLKNAETTKVDALSELEKAKQTVEDLSQKLRVINESKDSAIKSTEAAKHQANQLAEANNNVLEGVNGHSNGDVETDKVQYLNAVAELNAAKQEVRKIRLEYDASLEEKEKAAKQAVVADTAAKANMERVGKLSAESASVHESIQQVKLAHMQAKEDETKICADKEKQKQLYKDRIEGSVKRLVALKKDVDPEVARNLESELNGTLSEIESLRKEMENTRVSDLGSVKAITVELIGAKESLDKAAEELSGRGGEVSPNRIIIRDDWSSAYAREEKIASGRYGSEKKKQPRKEKIVEEGEISATAKRFNLRIKEKIVEDEGRAANVWVPRGREILSPYSRCEELMGMGWRREDVENLLPKDDVKGTATGKAKANGRRSRDGGCTMAAKRRRIRNRIEGVTGEFSPSGENRLWMDDQSIV</sequence>
<comment type="similarity">
    <text evidence="1">Belongs to the WEB family.</text>
</comment>
<dbReference type="AlphaFoldDB" id="A0A8X9A791"/>
<keyword evidence="5" id="KW-1185">Reference proteome</keyword>
<proteinExistence type="inferred from homology"/>
<dbReference type="GO" id="GO:0009904">
    <property type="term" value="P:chloroplast accumulation movement"/>
    <property type="evidence" value="ECO:0007669"/>
    <property type="project" value="TreeGrafter"/>
</dbReference>
<dbReference type="PANTHER" id="PTHR32054">
    <property type="entry name" value="HEAVY CHAIN, PUTATIVE, EXPRESSED-RELATED-RELATED"/>
    <property type="match status" value="1"/>
</dbReference>
<dbReference type="Pfam" id="PF05701">
    <property type="entry name" value="WEMBL"/>
    <property type="match status" value="1"/>
</dbReference>
<dbReference type="PANTHER" id="PTHR32054:SF93">
    <property type="entry name" value="WEB FAMILY"/>
    <property type="match status" value="1"/>
</dbReference>
<evidence type="ECO:0000256" key="1">
    <source>
        <dbReference type="ARBA" id="ARBA00005485"/>
    </source>
</evidence>
<accession>A0A8X9A791</accession>
<feature type="coiled-coil region" evidence="3">
    <location>
        <begin position="127"/>
        <end position="161"/>
    </location>
</feature>
<gene>
    <name evidence="4" type="ORF">SASPL_108228</name>
</gene>
<evidence type="ECO:0000256" key="3">
    <source>
        <dbReference type="SAM" id="Coils"/>
    </source>
</evidence>
<name>A0A8X9A791_SALSN</name>
<feature type="coiled-coil region" evidence="3">
    <location>
        <begin position="35"/>
        <end position="83"/>
    </location>
</feature>
<dbReference type="EMBL" id="PNBA02000003">
    <property type="protein sequence ID" value="KAG6430166.1"/>
    <property type="molecule type" value="Genomic_DNA"/>
</dbReference>
<evidence type="ECO:0000256" key="2">
    <source>
        <dbReference type="ARBA" id="ARBA00023054"/>
    </source>
</evidence>
<dbReference type="GO" id="GO:0005829">
    <property type="term" value="C:cytosol"/>
    <property type="evidence" value="ECO:0007669"/>
    <property type="project" value="TreeGrafter"/>
</dbReference>
<reference evidence="4" key="1">
    <citation type="submission" date="2018-01" db="EMBL/GenBank/DDBJ databases">
        <authorList>
            <person name="Mao J.F."/>
        </authorList>
    </citation>
    <scope>NUCLEOTIDE SEQUENCE</scope>
    <source>
        <strain evidence="4">Huo1</strain>
        <tissue evidence="4">Leaf</tissue>
    </source>
</reference>
<dbReference type="Proteomes" id="UP000298416">
    <property type="component" value="Unassembled WGS sequence"/>
</dbReference>
<dbReference type="InterPro" id="IPR008545">
    <property type="entry name" value="Web"/>
</dbReference>
<dbReference type="GO" id="GO:0009903">
    <property type="term" value="P:chloroplast avoidance movement"/>
    <property type="evidence" value="ECO:0007669"/>
    <property type="project" value="TreeGrafter"/>
</dbReference>
<comment type="caution">
    <text evidence="4">The sequence shown here is derived from an EMBL/GenBank/DDBJ whole genome shotgun (WGS) entry which is preliminary data.</text>
</comment>
<reference evidence="4" key="2">
    <citation type="submission" date="2020-08" db="EMBL/GenBank/DDBJ databases">
        <title>Plant Genome Project.</title>
        <authorList>
            <person name="Zhang R.-G."/>
        </authorList>
    </citation>
    <scope>NUCLEOTIDE SEQUENCE</scope>
    <source>
        <strain evidence="4">Huo1</strain>
        <tissue evidence="4">Leaf</tissue>
    </source>
</reference>
<organism evidence="4">
    <name type="scientific">Salvia splendens</name>
    <name type="common">Scarlet sage</name>
    <dbReference type="NCBI Taxonomy" id="180675"/>
    <lineage>
        <taxon>Eukaryota</taxon>
        <taxon>Viridiplantae</taxon>
        <taxon>Streptophyta</taxon>
        <taxon>Embryophyta</taxon>
        <taxon>Tracheophyta</taxon>
        <taxon>Spermatophyta</taxon>
        <taxon>Magnoliopsida</taxon>
        <taxon>eudicotyledons</taxon>
        <taxon>Gunneridae</taxon>
        <taxon>Pentapetalae</taxon>
        <taxon>asterids</taxon>
        <taxon>lamiids</taxon>
        <taxon>Lamiales</taxon>
        <taxon>Lamiaceae</taxon>
        <taxon>Nepetoideae</taxon>
        <taxon>Mentheae</taxon>
        <taxon>Salviinae</taxon>
        <taxon>Salvia</taxon>
        <taxon>Salvia subgen. Calosphace</taxon>
        <taxon>core Calosphace</taxon>
    </lineage>
</organism>
<keyword evidence="2 3" id="KW-0175">Coiled coil</keyword>
<evidence type="ECO:0000313" key="5">
    <source>
        <dbReference type="Proteomes" id="UP000298416"/>
    </source>
</evidence>
<protein>
    <submittedName>
        <fullName evidence="4">Uncharacterized protein</fullName>
    </submittedName>
</protein>
<evidence type="ECO:0000313" key="4">
    <source>
        <dbReference type="EMBL" id="KAG6430166.1"/>
    </source>
</evidence>